<dbReference type="Proteomes" id="UP000829291">
    <property type="component" value="Chromosome 2"/>
</dbReference>
<dbReference type="AlphaFoldDB" id="A0A6J0B339"/>
<proteinExistence type="inferred from homology"/>
<dbReference type="Gene3D" id="3.40.30.10">
    <property type="entry name" value="Glutaredoxin"/>
    <property type="match status" value="1"/>
</dbReference>
<dbReference type="Pfam" id="PF13410">
    <property type="entry name" value="GST_C_2"/>
    <property type="match status" value="1"/>
</dbReference>
<dbReference type="InterPro" id="IPR050983">
    <property type="entry name" value="GST_Omega/HSP26"/>
</dbReference>
<dbReference type="SUPFAM" id="SSF47616">
    <property type="entry name" value="GST C-terminal domain-like"/>
    <property type="match status" value="1"/>
</dbReference>
<dbReference type="InterPro" id="IPR004045">
    <property type="entry name" value="Glutathione_S-Trfase_N"/>
</dbReference>
<dbReference type="GeneID" id="107216731"/>
<evidence type="ECO:0000313" key="6">
    <source>
        <dbReference type="RefSeq" id="XP_015509494.1"/>
    </source>
</evidence>
<dbReference type="GO" id="GO:0004364">
    <property type="term" value="F:glutathione transferase activity"/>
    <property type="evidence" value="ECO:0007669"/>
    <property type="project" value="InterPro"/>
</dbReference>
<organism evidence="6">
    <name type="scientific">Neodiprion lecontei</name>
    <name type="common">Redheaded pine sawfly</name>
    <dbReference type="NCBI Taxonomy" id="441921"/>
    <lineage>
        <taxon>Eukaryota</taxon>
        <taxon>Metazoa</taxon>
        <taxon>Ecdysozoa</taxon>
        <taxon>Arthropoda</taxon>
        <taxon>Hexapoda</taxon>
        <taxon>Insecta</taxon>
        <taxon>Pterygota</taxon>
        <taxon>Neoptera</taxon>
        <taxon>Endopterygota</taxon>
        <taxon>Hymenoptera</taxon>
        <taxon>Tenthredinoidea</taxon>
        <taxon>Diprionidae</taxon>
        <taxon>Diprioninae</taxon>
        <taxon>Neodiprion</taxon>
    </lineage>
</organism>
<evidence type="ECO:0000259" key="3">
    <source>
        <dbReference type="PROSITE" id="PS50404"/>
    </source>
</evidence>
<evidence type="ECO:0000313" key="5">
    <source>
        <dbReference type="Proteomes" id="UP000829291"/>
    </source>
</evidence>
<keyword evidence="5" id="KW-1185">Reference proteome</keyword>
<dbReference type="SFLD" id="SFLDS00019">
    <property type="entry name" value="Glutathione_Transferase_(cytos"/>
    <property type="match status" value="1"/>
</dbReference>
<keyword evidence="2" id="KW-0560">Oxidoreductase</keyword>
<accession>A0A6J0B339</accession>
<dbReference type="InterPro" id="IPR040079">
    <property type="entry name" value="Glutathione_S-Trfase"/>
</dbReference>
<dbReference type="PRINTS" id="PR01625">
    <property type="entry name" value="GSTRNSFRASEO"/>
</dbReference>
<dbReference type="KEGG" id="nlo:107216731"/>
<dbReference type="InterPro" id="IPR036249">
    <property type="entry name" value="Thioredoxin-like_sf"/>
</dbReference>
<dbReference type="CDD" id="cd03184">
    <property type="entry name" value="GST_C_Omega"/>
    <property type="match status" value="1"/>
</dbReference>
<dbReference type="FunFam" id="3.40.30.10:FF:000123">
    <property type="entry name" value="Glutathione transferase o1"/>
    <property type="match status" value="1"/>
</dbReference>
<evidence type="ECO:0000256" key="1">
    <source>
        <dbReference type="ARBA" id="ARBA00011067"/>
    </source>
</evidence>
<dbReference type="GO" id="GO:0045174">
    <property type="term" value="F:glutathione dehydrogenase (ascorbate) activity"/>
    <property type="evidence" value="ECO:0007669"/>
    <property type="project" value="TreeGrafter"/>
</dbReference>
<protein>
    <submittedName>
        <fullName evidence="6">Pyrimidodiazepine synthase-like isoform X2</fullName>
    </submittedName>
</protein>
<dbReference type="Pfam" id="PF13417">
    <property type="entry name" value="GST_N_3"/>
    <property type="match status" value="1"/>
</dbReference>
<feature type="domain" description="GST C-terminal" evidence="4">
    <location>
        <begin position="102"/>
        <end position="230"/>
    </location>
</feature>
<dbReference type="PROSITE" id="PS50405">
    <property type="entry name" value="GST_CTER"/>
    <property type="match status" value="1"/>
</dbReference>
<dbReference type="Gene3D" id="1.20.1050.10">
    <property type="match status" value="1"/>
</dbReference>
<dbReference type="SUPFAM" id="SSF52833">
    <property type="entry name" value="Thioredoxin-like"/>
    <property type="match status" value="1"/>
</dbReference>
<gene>
    <name evidence="6" type="primary">LOC107216731</name>
</gene>
<dbReference type="FunFam" id="1.20.1050.10:FF:000009">
    <property type="entry name" value="Glutathione S-transferase omega-1"/>
    <property type="match status" value="1"/>
</dbReference>
<evidence type="ECO:0000256" key="2">
    <source>
        <dbReference type="ARBA" id="ARBA00023002"/>
    </source>
</evidence>
<dbReference type="PANTHER" id="PTHR43968:SF6">
    <property type="entry name" value="GLUTATHIONE S-TRANSFERASE OMEGA"/>
    <property type="match status" value="1"/>
</dbReference>
<dbReference type="RefSeq" id="XP_015509494.1">
    <property type="nucleotide sequence ID" value="XM_015654008.2"/>
</dbReference>
<dbReference type="SFLD" id="SFLDG00358">
    <property type="entry name" value="Main_(cytGST)"/>
    <property type="match status" value="1"/>
</dbReference>
<dbReference type="PANTHER" id="PTHR43968">
    <property type="match status" value="1"/>
</dbReference>
<dbReference type="InterPro" id="IPR036282">
    <property type="entry name" value="Glutathione-S-Trfase_C_sf"/>
</dbReference>
<comment type="similarity">
    <text evidence="1">Belongs to the GST superfamily. Omega family.</text>
</comment>
<evidence type="ECO:0000259" key="4">
    <source>
        <dbReference type="PROSITE" id="PS50405"/>
    </source>
</evidence>
<dbReference type="GO" id="GO:0006749">
    <property type="term" value="P:glutathione metabolic process"/>
    <property type="evidence" value="ECO:0007669"/>
    <property type="project" value="TreeGrafter"/>
</dbReference>
<sequence length="242" mass="28231">MSTKHLSVGSQVPPLVPGKLRLYSMRFCPFAQRVHLVLDAKKIPYDVVYVNLTHKPEWLVEKNPLSKVPLLELKEGNILYESLIIVDYLDEAYPEHRLYPKDPLLKAQEKLLIERFGAIIVLMNKVYYTPTMEREQFVEILNGLEIFDRELVRRGTPFFGGKQPGMVDLMIWPWCERADLIRILRGDQFVLPRERILRLLEWRSAMKEDEAVKGSYLDGETHAKFIRSRQAGSAQYDFLIAQ</sequence>
<name>A0A6J0B339_NEOLC</name>
<dbReference type="PROSITE" id="PS50404">
    <property type="entry name" value="GST_NTER"/>
    <property type="match status" value="1"/>
</dbReference>
<reference evidence="6" key="1">
    <citation type="submission" date="2025-08" db="UniProtKB">
        <authorList>
            <consortium name="RefSeq"/>
        </authorList>
    </citation>
    <scope>IDENTIFICATION</scope>
    <source>
        <tissue evidence="6">Thorax and Abdomen</tissue>
    </source>
</reference>
<dbReference type="InterPro" id="IPR010987">
    <property type="entry name" value="Glutathione-S-Trfase_C-like"/>
</dbReference>
<dbReference type="InterPro" id="IPR005442">
    <property type="entry name" value="GST_omega"/>
</dbReference>
<dbReference type="GO" id="GO:0005737">
    <property type="term" value="C:cytoplasm"/>
    <property type="evidence" value="ECO:0007669"/>
    <property type="project" value="InterPro"/>
</dbReference>
<dbReference type="OrthoDB" id="4951845at2759"/>
<feature type="domain" description="GST N-terminal" evidence="3">
    <location>
        <begin position="18"/>
        <end position="97"/>
    </location>
</feature>